<keyword evidence="1" id="KW-0732">Signal</keyword>
<dbReference type="RefSeq" id="WP_236984843.1">
    <property type="nucleotide sequence ID" value="NZ_AP023086.1"/>
</dbReference>
<evidence type="ECO:0000313" key="2">
    <source>
        <dbReference type="EMBL" id="BCD99577.1"/>
    </source>
</evidence>
<dbReference type="SUPFAM" id="SSF53850">
    <property type="entry name" value="Periplasmic binding protein-like II"/>
    <property type="match status" value="1"/>
</dbReference>
<evidence type="ECO:0000313" key="3">
    <source>
        <dbReference type="Proteomes" id="UP001320119"/>
    </source>
</evidence>
<dbReference type="EMBL" id="AP023086">
    <property type="protein sequence ID" value="BCD99577.1"/>
    <property type="molecule type" value="Genomic_DNA"/>
</dbReference>
<dbReference type="KEGG" id="marq:MARGE09_P3779"/>
<dbReference type="InterPro" id="IPR006311">
    <property type="entry name" value="TAT_signal"/>
</dbReference>
<dbReference type="Pfam" id="PF13416">
    <property type="entry name" value="SBP_bac_8"/>
    <property type="match status" value="1"/>
</dbReference>
<evidence type="ECO:0000256" key="1">
    <source>
        <dbReference type="ARBA" id="ARBA00022729"/>
    </source>
</evidence>
<dbReference type="AlphaFoldDB" id="A0AAN1WL31"/>
<dbReference type="PROSITE" id="PS51318">
    <property type="entry name" value="TAT"/>
    <property type="match status" value="1"/>
</dbReference>
<dbReference type="PANTHER" id="PTHR30222:SF17">
    <property type="entry name" value="SPERMIDINE_PUTRESCINE-BINDING PERIPLASMIC PROTEIN"/>
    <property type="match status" value="1"/>
</dbReference>
<accession>A0AAN1WL31</accession>
<dbReference type="Proteomes" id="UP001320119">
    <property type="component" value="Chromosome"/>
</dbReference>
<proteinExistence type="predicted"/>
<name>A0AAN1WL31_9GAMM</name>
<sequence>MASSSNKNSDTSTLETPALSRRKLLQQTSAASAGLMAATSAPYVFAKKTPITLRVMGTHVTLQEELRQKAMSDLGFEIIFEAKGSAAVMQKAAMFPESFDLYEQWSNSINVLWHSGSIKAIDKQRLAHWDEINSLTKTGQLNPQAKFGAGDAPYKLLHVQKNGELSSTPSNQVSFLPYVHNVDSFGYNTNHIAAGKPYETESWAWLLDDEYRGKVGVVNAPTIGLFDMALAAQAKNLMQFKDIGNITREELDQLFAILDEKKQQGHFSGFWTSVPESVEFMKSGRVIIESMFSPAVSALNGQNIPVIYAAPKEGYRGWHGVMCLSSATTDRQEDAAYDYMNWWLSGWPGAFIARQGYYISNPQRSQEYLSKNEWEYWYNGHATQEILKGTDGNIAVRAGEVRTGGSYEQRLSNVAVWNTVMPTYDYSLQKWYEFIS</sequence>
<reference evidence="2 3" key="1">
    <citation type="journal article" date="2022" name="IScience">
        <title>An ultrasensitive nanofiber-based assay for enzymatic hydrolysis and deep-sea microbial degradation of cellulose.</title>
        <authorList>
            <person name="Tsudome M."/>
            <person name="Tachioka M."/>
            <person name="Miyazaki M."/>
            <person name="Uchimura K."/>
            <person name="Tsuda M."/>
            <person name="Takaki Y."/>
            <person name="Deguchi S."/>
        </authorList>
    </citation>
    <scope>NUCLEOTIDE SEQUENCE [LARGE SCALE GENOMIC DNA]</scope>
    <source>
        <strain evidence="2 3">GE09</strain>
    </source>
</reference>
<organism evidence="2 3">
    <name type="scientific">Marinagarivorans cellulosilyticus</name>
    <dbReference type="NCBI Taxonomy" id="2721545"/>
    <lineage>
        <taxon>Bacteria</taxon>
        <taxon>Pseudomonadati</taxon>
        <taxon>Pseudomonadota</taxon>
        <taxon>Gammaproteobacteria</taxon>
        <taxon>Cellvibrionales</taxon>
        <taxon>Cellvibrionaceae</taxon>
        <taxon>Marinagarivorans</taxon>
    </lineage>
</organism>
<protein>
    <submittedName>
        <fullName evidence="2">Spermidine/putrescine transport system substrate-binding protein</fullName>
    </submittedName>
</protein>
<keyword evidence="3" id="KW-1185">Reference proteome</keyword>
<dbReference type="Gene3D" id="3.40.190.10">
    <property type="entry name" value="Periplasmic binding protein-like II"/>
    <property type="match status" value="2"/>
</dbReference>
<gene>
    <name evidence="2" type="ORF">MARGE09_P3779</name>
</gene>
<dbReference type="InterPro" id="IPR006059">
    <property type="entry name" value="SBP"/>
</dbReference>
<dbReference type="PANTHER" id="PTHR30222">
    <property type="entry name" value="SPERMIDINE/PUTRESCINE-BINDING PERIPLASMIC PROTEIN"/>
    <property type="match status" value="1"/>
</dbReference>